<reference evidence="3" key="2">
    <citation type="submission" date="2020-05" db="UniProtKB">
        <authorList>
            <consortium name="EnsemblMetazoa"/>
        </authorList>
    </citation>
    <scope>IDENTIFICATION</scope>
    <source>
        <strain evidence="3">wikel</strain>
    </source>
</reference>
<evidence type="ECO:0000313" key="4">
    <source>
        <dbReference type="Proteomes" id="UP000001555"/>
    </source>
</evidence>
<proteinExistence type="predicted"/>
<evidence type="ECO:0000256" key="1">
    <source>
        <dbReference type="SAM" id="MobiDB-lite"/>
    </source>
</evidence>
<gene>
    <name evidence="2" type="ORF">IscW_ISCW005820</name>
</gene>
<dbReference type="EMBL" id="DS736891">
    <property type="protein sequence ID" value="EEC07260.1"/>
    <property type="molecule type" value="Genomic_DNA"/>
</dbReference>
<feature type="region of interest" description="Disordered" evidence="1">
    <location>
        <begin position="1"/>
        <end position="117"/>
    </location>
</feature>
<organism>
    <name type="scientific">Ixodes scapularis</name>
    <name type="common">Black-legged tick</name>
    <name type="synonym">Deer tick</name>
    <dbReference type="NCBI Taxonomy" id="6945"/>
    <lineage>
        <taxon>Eukaryota</taxon>
        <taxon>Metazoa</taxon>
        <taxon>Ecdysozoa</taxon>
        <taxon>Arthropoda</taxon>
        <taxon>Chelicerata</taxon>
        <taxon>Arachnida</taxon>
        <taxon>Acari</taxon>
        <taxon>Parasitiformes</taxon>
        <taxon>Ixodida</taxon>
        <taxon>Ixodoidea</taxon>
        <taxon>Ixodidae</taxon>
        <taxon>Ixodinae</taxon>
        <taxon>Ixodes</taxon>
    </lineage>
</organism>
<keyword evidence="4" id="KW-1185">Reference proteome</keyword>
<name>B7PKY8_IXOSC</name>
<accession>B7PKY8</accession>
<feature type="compositionally biased region" description="Polar residues" evidence="1">
    <location>
        <begin position="20"/>
        <end position="36"/>
    </location>
</feature>
<sequence>QQRRKAAESPAVSPPALSKITISTLDRSSNKITIQTKEVPPAVAQAMSPPRSPLSRKSRRKEQRDAERPLQHAGHQGRPQDSQGAQRPRRPQSRSPERPDGATPAKNARLNGADVAE</sequence>
<feature type="non-terminal residue" evidence="2">
    <location>
        <position position="1"/>
    </location>
</feature>
<evidence type="ECO:0000313" key="2">
    <source>
        <dbReference type="EMBL" id="EEC07260.1"/>
    </source>
</evidence>
<dbReference type="AlphaFoldDB" id="B7PKY8"/>
<dbReference type="EnsemblMetazoa" id="ISCW005820-RA">
    <property type="protein sequence ID" value="ISCW005820-PA"/>
    <property type="gene ID" value="ISCW005820"/>
</dbReference>
<evidence type="ECO:0000313" key="3">
    <source>
        <dbReference type="EnsemblMetazoa" id="ISCW005820-PA"/>
    </source>
</evidence>
<dbReference type="InParanoid" id="B7PKY8"/>
<dbReference type="PaxDb" id="6945-B7PKY8"/>
<protein>
    <submittedName>
        <fullName evidence="2 3">Uncharacterized protein</fullName>
    </submittedName>
</protein>
<dbReference type="VEuPathDB" id="VectorBase:ISCI005820"/>
<feature type="non-terminal residue" evidence="2">
    <location>
        <position position="117"/>
    </location>
</feature>
<reference evidence="2 4" key="1">
    <citation type="submission" date="2008-03" db="EMBL/GenBank/DDBJ databases">
        <title>Annotation of Ixodes scapularis.</title>
        <authorList>
            <consortium name="Ixodes scapularis Genome Project Consortium"/>
            <person name="Caler E."/>
            <person name="Hannick L.I."/>
            <person name="Bidwell S."/>
            <person name="Joardar V."/>
            <person name="Thiagarajan M."/>
            <person name="Amedeo P."/>
            <person name="Galinsky K.J."/>
            <person name="Schobel S."/>
            <person name="Inman J."/>
            <person name="Hostetler J."/>
            <person name="Miller J."/>
            <person name="Hammond M."/>
            <person name="Megy K."/>
            <person name="Lawson D."/>
            <person name="Kodira C."/>
            <person name="Sutton G."/>
            <person name="Meyer J."/>
            <person name="Hill C.A."/>
            <person name="Birren B."/>
            <person name="Nene V."/>
            <person name="Collins F."/>
            <person name="Alarcon-Chaidez F."/>
            <person name="Wikel S."/>
            <person name="Strausberg R."/>
        </authorList>
    </citation>
    <scope>NUCLEOTIDE SEQUENCE [LARGE SCALE GENOMIC DNA]</scope>
    <source>
        <strain evidence="4">Wikel</strain>
        <strain evidence="2">Wikel colony</strain>
    </source>
</reference>
<dbReference type="HOGENOM" id="CLU_2090768_0_0_1"/>
<dbReference type="EMBL" id="ABJB010312688">
    <property type="status" value="NOT_ANNOTATED_CDS"/>
    <property type="molecule type" value="Genomic_DNA"/>
</dbReference>
<dbReference type="Proteomes" id="UP000001555">
    <property type="component" value="Unassembled WGS sequence"/>
</dbReference>
<dbReference type="VEuPathDB" id="VectorBase:ISCW005820"/>